<dbReference type="PIRSF" id="PIRSF028777">
    <property type="entry name" value="UCP028777"/>
    <property type="match status" value="1"/>
</dbReference>
<feature type="transmembrane region" description="Helical" evidence="1">
    <location>
        <begin position="7"/>
        <end position="35"/>
    </location>
</feature>
<dbReference type="InterPro" id="IPR052937">
    <property type="entry name" value="Inner_membrane_protein"/>
</dbReference>
<organism evidence="3 4">
    <name type="scientific">Niastella populi</name>
    <dbReference type="NCBI Taxonomy" id="550983"/>
    <lineage>
        <taxon>Bacteria</taxon>
        <taxon>Pseudomonadati</taxon>
        <taxon>Bacteroidota</taxon>
        <taxon>Chitinophagia</taxon>
        <taxon>Chitinophagales</taxon>
        <taxon>Chitinophagaceae</taxon>
        <taxon>Niastella</taxon>
    </lineage>
</organism>
<dbReference type="PANTHER" id="PTHR42903">
    <property type="entry name" value="INNER MEMBRANE PROTEIN YCCF"/>
    <property type="match status" value="1"/>
</dbReference>
<gene>
    <name evidence="3" type="ORF">A4R26_11180</name>
</gene>
<dbReference type="AlphaFoldDB" id="A0A1V9GC78"/>
<dbReference type="OrthoDB" id="9790567at2"/>
<sequence length="123" mass="13410">MNFLGNIIWLVFGGFLAAIGYIVGGFVLCITIIGIPWGLQCFKLAGVVLWPFGKSIVPKQGGEGCLPLLFNIIWLVCGGLYTAIVHLVFAAIFYITIIGIPFGRQHLKLMELSLLPFSRNVIG</sequence>
<dbReference type="Proteomes" id="UP000192276">
    <property type="component" value="Unassembled WGS sequence"/>
</dbReference>
<feature type="domain" description="Inner membrane component" evidence="2">
    <location>
        <begin position="4"/>
        <end position="54"/>
    </location>
</feature>
<feature type="transmembrane region" description="Helical" evidence="1">
    <location>
        <begin position="72"/>
        <end position="100"/>
    </location>
</feature>
<keyword evidence="1" id="KW-0472">Membrane</keyword>
<keyword evidence="1" id="KW-0812">Transmembrane</keyword>
<dbReference type="GO" id="GO:0005886">
    <property type="term" value="C:plasma membrane"/>
    <property type="evidence" value="ECO:0007669"/>
    <property type="project" value="TreeGrafter"/>
</dbReference>
<comment type="caution">
    <text evidence="3">The sequence shown here is derived from an EMBL/GenBank/DDBJ whole genome shotgun (WGS) entry which is preliminary data.</text>
</comment>
<dbReference type="STRING" id="550983.A4R26_11180"/>
<proteinExistence type="predicted"/>
<dbReference type="EMBL" id="LWBP01000002">
    <property type="protein sequence ID" value="OQP68046.1"/>
    <property type="molecule type" value="Genomic_DNA"/>
</dbReference>
<reference evidence="4" key="1">
    <citation type="submission" date="2016-04" db="EMBL/GenBank/DDBJ databases">
        <authorList>
            <person name="Chen L."/>
            <person name="Zhuang W."/>
            <person name="Wang G."/>
        </authorList>
    </citation>
    <scope>NUCLEOTIDE SEQUENCE [LARGE SCALE GENOMIC DNA]</scope>
    <source>
        <strain evidence="4">208</strain>
    </source>
</reference>
<feature type="domain" description="Inner membrane component" evidence="2">
    <location>
        <begin position="69"/>
        <end position="118"/>
    </location>
</feature>
<evidence type="ECO:0000259" key="2">
    <source>
        <dbReference type="Pfam" id="PF03733"/>
    </source>
</evidence>
<name>A0A1V9GC78_9BACT</name>
<evidence type="ECO:0000313" key="4">
    <source>
        <dbReference type="Proteomes" id="UP000192276"/>
    </source>
</evidence>
<evidence type="ECO:0000313" key="3">
    <source>
        <dbReference type="EMBL" id="OQP68046.1"/>
    </source>
</evidence>
<dbReference type="InterPro" id="IPR031308">
    <property type="entry name" value="UCP028777"/>
</dbReference>
<protein>
    <recommendedName>
        <fullName evidence="2">Inner membrane component domain-containing protein</fullName>
    </recommendedName>
</protein>
<keyword evidence="1" id="KW-1133">Transmembrane helix</keyword>
<accession>A0A1V9GC78</accession>
<keyword evidence="4" id="KW-1185">Reference proteome</keyword>
<evidence type="ECO:0000256" key="1">
    <source>
        <dbReference type="SAM" id="Phobius"/>
    </source>
</evidence>
<dbReference type="InterPro" id="IPR005185">
    <property type="entry name" value="YccF"/>
</dbReference>
<dbReference type="PANTHER" id="PTHR42903:SF1">
    <property type="entry name" value="INNER MEMBRANE PROTEIN YCCF"/>
    <property type="match status" value="1"/>
</dbReference>
<dbReference type="Pfam" id="PF03733">
    <property type="entry name" value="YccF"/>
    <property type="match status" value="2"/>
</dbReference>
<dbReference type="RefSeq" id="WP_081160357.1">
    <property type="nucleotide sequence ID" value="NZ_LWBP01000002.1"/>
</dbReference>
<dbReference type="NCBIfam" id="NF008740">
    <property type="entry name" value="PRK11770.1-2"/>
    <property type="match status" value="1"/>
</dbReference>